<feature type="transmembrane region" description="Helical" evidence="1">
    <location>
        <begin position="41"/>
        <end position="58"/>
    </location>
</feature>
<feature type="transmembrane region" description="Helical" evidence="1">
    <location>
        <begin position="106"/>
        <end position="124"/>
    </location>
</feature>
<sequence length="135" mass="15540">MFWLISFIILLAITVVPFPFKIYGYLSGKDDSPKLVKFEEITNALFMSVGLFGFYGFITDKVFLTPLFWNGWLCVAIFWSLLPLVWSPKLDYATEILGRNKMRLLAGVSSILYLPLLFAVYFYANSIYTSQNFLS</sequence>
<feature type="transmembrane region" description="Helical" evidence="1">
    <location>
        <begin position="67"/>
        <end position="86"/>
    </location>
</feature>
<dbReference type="EMBL" id="QYSE01000001">
    <property type="protein sequence ID" value="RJF36868.1"/>
    <property type="molecule type" value="Genomic_DNA"/>
</dbReference>
<keyword evidence="1" id="KW-0812">Transmembrane</keyword>
<protein>
    <submittedName>
        <fullName evidence="2">Uncharacterized protein</fullName>
    </submittedName>
</protein>
<proteinExistence type="predicted"/>
<evidence type="ECO:0000256" key="1">
    <source>
        <dbReference type="SAM" id="Phobius"/>
    </source>
</evidence>
<reference evidence="2 3" key="1">
    <citation type="submission" date="2018-09" db="EMBL/GenBank/DDBJ databases">
        <title>Identification of marine bacteria producing industrial enzymes.</title>
        <authorList>
            <person name="Cheng T.H."/>
            <person name="Saidin J."/>
            <person name="Muhd D.D."/>
            <person name="Isa M.N.M."/>
            <person name="Bakar M.F.A."/>
            <person name="Ismail N."/>
        </authorList>
    </citation>
    <scope>NUCLEOTIDE SEQUENCE [LARGE SCALE GENOMIC DNA]</scope>
    <source>
        <strain evidence="2 3">MNAD 1.6</strain>
    </source>
</reference>
<dbReference type="RefSeq" id="WP_119851843.1">
    <property type="nucleotide sequence ID" value="NZ_QYSE01000001.1"/>
</dbReference>
<comment type="caution">
    <text evidence="2">The sequence shown here is derived from an EMBL/GenBank/DDBJ whole genome shotgun (WGS) entry which is preliminary data.</text>
</comment>
<organism evidence="2 3">
    <name type="scientific">Pseudoalteromonas gelatinilytica</name>
    <dbReference type="NCBI Taxonomy" id="1703256"/>
    <lineage>
        <taxon>Bacteria</taxon>
        <taxon>Pseudomonadati</taxon>
        <taxon>Pseudomonadota</taxon>
        <taxon>Gammaproteobacteria</taxon>
        <taxon>Alteromonadales</taxon>
        <taxon>Pseudoalteromonadaceae</taxon>
        <taxon>Pseudoalteromonas</taxon>
    </lineage>
</organism>
<accession>A0A3A3F3V0</accession>
<evidence type="ECO:0000313" key="3">
    <source>
        <dbReference type="Proteomes" id="UP000265938"/>
    </source>
</evidence>
<keyword evidence="1" id="KW-0472">Membrane</keyword>
<gene>
    <name evidence="2" type="ORF">D4741_01950</name>
</gene>
<name>A0A3A3F3V0_9GAMM</name>
<dbReference type="Proteomes" id="UP000265938">
    <property type="component" value="Unassembled WGS sequence"/>
</dbReference>
<keyword evidence="1" id="KW-1133">Transmembrane helix</keyword>
<dbReference type="AlphaFoldDB" id="A0A3A3F3V0"/>
<evidence type="ECO:0000313" key="2">
    <source>
        <dbReference type="EMBL" id="RJF36868.1"/>
    </source>
</evidence>